<keyword evidence="1" id="KW-0732">Signal</keyword>
<dbReference type="Proteomes" id="UP000324222">
    <property type="component" value="Unassembled WGS sequence"/>
</dbReference>
<evidence type="ECO:0000256" key="1">
    <source>
        <dbReference type="SAM" id="SignalP"/>
    </source>
</evidence>
<evidence type="ECO:0008006" key="4">
    <source>
        <dbReference type="Google" id="ProtNLM"/>
    </source>
</evidence>
<name>A0A5B7G6X8_PORTR</name>
<gene>
    <name evidence="2" type="ORF">E2C01_049940</name>
</gene>
<protein>
    <recommendedName>
        <fullName evidence="4">Secreted protein</fullName>
    </recommendedName>
</protein>
<reference evidence="2 3" key="1">
    <citation type="submission" date="2019-05" db="EMBL/GenBank/DDBJ databases">
        <title>Another draft genome of Portunus trituberculatus and its Hox gene families provides insights of decapod evolution.</title>
        <authorList>
            <person name="Jeong J.-H."/>
            <person name="Song I."/>
            <person name="Kim S."/>
            <person name="Choi T."/>
            <person name="Kim D."/>
            <person name="Ryu S."/>
            <person name="Kim W."/>
        </authorList>
    </citation>
    <scope>NUCLEOTIDE SEQUENCE [LARGE SCALE GENOMIC DNA]</scope>
    <source>
        <tissue evidence="2">Muscle</tissue>
    </source>
</reference>
<keyword evidence="3" id="KW-1185">Reference proteome</keyword>
<feature type="chain" id="PRO_5022677499" description="Secreted protein" evidence="1">
    <location>
        <begin position="20"/>
        <end position="95"/>
    </location>
</feature>
<feature type="signal peptide" evidence="1">
    <location>
        <begin position="1"/>
        <end position="19"/>
    </location>
</feature>
<dbReference type="AlphaFoldDB" id="A0A5B7G6X8"/>
<dbReference type="EMBL" id="VSRR010013605">
    <property type="protein sequence ID" value="MPC55990.1"/>
    <property type="molecule type" value="Genomic_DNA"/>
</dbReference>
<accession>A0A5B7G6X8</accession>
<sequence>MKLWLVVMVMVVEVKRAAAAVVSSLKVEETKSEMVMGSAVTVEAAYLRSLCIMEELRLLAKKRRRSCAGDEWLRRGGGLGGWGSGEAAGWECGAQ</sequence>
<evidence type="ECO:0000313" key="2">
    <source>
        <dbReference type="EMBL" id="MPC55990.1"/>
    </source>
</evidence>
<organism evidence="2 3">
    <name type="scientific">Portunus trituberculatus</name>
    <name type="common">Swimming crab</name>
    <name type="synonym">Neptunus trituberculatus</name>
    <dbReference type="NCBI Taxonomy" id="210409"/>
    <lineage>
        <taxon>Eukaryota</taxon>
        <taxon>Metazoa</taxon>
        <taxon>Ecdysozoa</taxon>
        <taxon>Arthropoda</taxon>
        <taxon>Crustacea</taxon>
        <taxon>Multicrustacea</taxon>
        <taxon>Malacostraca</taxon>
        <taxon>Eumalacostraca</taxon>
        <taxon>Eucarida</taxon>
        <taxon>Decapoda</taxon>
        <taxon>Pleocyemata</taxon>
        <taxon>Brachyura</taxon>
        <taxon>Eubrachyura</taxon>
        <taxon>Portunoidea</taxon>
        <taxon>Portunidae</taxon>
        <taxon>Portuninae</taxon>
        <taxon>Portunus</taxon>
    </lineage>
</organism>
<comment type="caution">
    <text evidence="2">The sequence shown here is derived from an EMBL/GenBank/DDBJ whole genome shotgun (WGS) entry which is preliminary data.</text>
</comment>
<proteinExistence type="predicted"/>
<evidence type="ECO:0000313" key="3">
    <source>
        <dbReference type="Proteomes" id="UP000324222"/>
    </source>
</evidence>